<dbReference type="PROSITE" id="PS51029">
    <property type="entry name" value="MADF"/>
    <property type="match status" value="1"/>
</dbReference>
<dbReference type="SMART" id="SM00595">
    <property type="entry name" value="MADF"/>
    <property type="match status" value="1"/>
</dbReference>
<evidence type="ECO:0000256" key="2">
    <source>
        <dbReference type="SAM" id="MobiDB-lite"/>
    </source>
</evidence>
<organism evidence="5 6">
    <name type="scientific">Pieris macdunnoughi</name>
    <dbReference type="NCBI Taxonomy" id="345717"/>
    <lineage>
        <taxon>Eukaryota</taxon>
        <taxon>Metazoa</taxon>
        <taxon>Ecdysozoa</taxon>
        <taxon>Arthropoda</taxon>
        <taxon>Hexapoda</taxon>
        <taxon>Insecta</taxon>
        <taxon>Pterygota</taxon>
        <taxon>Neoptera</taxon>
        <taxon>Endopterygota</taxon>
        <taxon>Lepidoptera</taxon>
        <taxon>Glossata</taxon>
        <taxon>Ditrysia</taxon>
        <taxon>Papilionoidea</taxon>
        <taxon>Pieridae</taxon>
        <taxon>Pierinae</taxon>
        <taxon>Pieris</taxon>
    </lineage>
</organism>
<evidence type="ECO:0008006" key="7">
    <source>
        <dbReference type="Google" id="ProtNLM"/>
    </source>
</evidence>
<accession>A0A821XTV8</accession>
<dbReference type="EMBL" id="CAJOBZ010000071">
    <property type="protein sequence ID" value="CAF4949215.1"/>
    <property type="molecule type" value="Genomic_DNA"/>
</dbReference>
<comment type="caution">
    <text evidence="5">The sequence shown here is derived from an EMBL/GenBank/DDBJ whole genome shotgun (WGS) entry which is preliminary data.</text>
</comment>
<dbReference type="PROSITE" id="PS51031">
    <property type="entry name" value="BESS"/>
    <property type="match status" value="1"/>
</dbReference>
<dbReference type="OrthoDB" id="6616165at2759"/>
<reference evidence="5" key="1">
    <citation type="submission" date="2021-02" db="EMBL/GenBank/DDBJ databases">
        <authorList>
            <person name="Steward A R."/>
        </authorList>
    </citation>
    <scope>NUCLEOTIDE SEQUENCE</scope>
</reference>
<evidence type="ECO:0000259" key="4">
    <source>
        <dbReference type="PROSITE" id="PS51031"/>
    </source>
</evidence>
<protein>
    <recommendedName>
        <fullName evidence="7">MADF domain-containing protein</fullName>
    </recommendedName>
</protein>
<dbReference type="InterPro" id="IPR039353">
    <property type="entry name" value="TF_Adf1"/>
</dbReference>
<evidence type="ECO:0000256" key="1">
    <source>
        <dbReference type="PROSITE-ProRule" id="PRU00371"/>
    </source>
</evidence>
<feature type="domain" description="BESS" evidence="4">
    <location>
        <begin position="174"/>
        <end position="213"/>
    </location>
</feature>
<feature type="domain" description="MADF" evidence="3">
    <location>
        <begin position="7"/>
        <end position="110"/>
    </location>
</feature>
<sequence length="232" mass="27050">MSFDTERFIVEIQNRPCLWDASLSEYSDRNMKIKCWEEIVDTFKEQDNITVQEKQHFAESLQKRWKSIRGCYTREVNRKKSVKSGSGCSGSRKSEYIYYKQLQFLQNVIAIRAPDPTSATADLPNSEDNPEHVTQEIRQIHGRKKQKTKENTEDDKFIAVLNKSKREKCEKGNQDEDKLFLLSLVGTLKKVPPNRKMATKIKIMTILNEETCNEQTQNTRDEWSSPPPDRPS</sequence>
<evidence type="ECO:0000259" key="3">
    <source>
        <dbReference type="PROSITE" id="PS51029"/>
    </source>
</evidence>
<dbReference type="Pfam" id="PF02944">
    <property type="entry name" value="BESS"/>
    <property type="match status" value="1"/>
</dbReference>
<dbReference type="Pfam" id="PF10545">
    <property type="entry name" value="MADF_DNA_bdg"/>
    <property type="match status" value="1"/>
</dbReference>
<feature type="region of interest" description="Disordered" evidence="2">
    <location>
        <begin position="212"/>
        <end position="232"/>
    </location>
</feature>
<dbReference type="GO" id="GO:0003677">
    <property type="term" value="F:DNA binding"/>
    <property type="evidence" value="ECO:0007669"/>
    <property type="project" value="InterPro"/>
</dbReference>
<evidence type="ECO:0000313" key="5">
    <source>
        <dbReference type="EMBL" id="CAF4949215.1"/>
    </source>
</evidence>
<comment type="subcellular location">
    <subcellularLocation>
        <location evidence="1">Nucleus</location>
    </subcellularLocation>
</comment>
<dbReference type="PANTHER" id="PTHR12243:SF67">
    <property type="entry name" value="COREPRESSOR OF PANGOLIN, ISOFORM A-RELATED"/>
    <property type="match status" value="1"/>
</dbReference>
<dbReference type="InterPro" id="IPR004210">
    <property type="entry name" value="BESS_motif"/>
</dbReference>
<dbReference type="InterPro" id="IPR006578">
    <property type="entry name" value="MADF-dom"/>
</dbReference>
<dbReference type="AlphaFoldDB" id="A0A821XTV8"/>
<dbReference type="GO" id="GO:0005634">
    <property type="term" value="C:nucleus"/>
    <property type="evidence" value="ECO:0007669"/>
    <property type="project" value="UniProtKB-SubCell"/>
</dbReference>
<dbReference type="Proteomes" id="UP000663880">
    <property type="component" value="Unassembled WGS sequence"/>
</dbReference>
<dbReference type="GO" id="GO:0005667">
    <property type="term" value="C:transcription regulator complex"/>
    <property type="evidence" value="ECO:0007669"/>
    <property type="project" value="TreeGrafter"/>
</dbReference>
<keyword evidence="1" id="KW-0539">Nucleus</keyword>
<gene>
    <name evidence="5" type="ORF">PMACD_LOCUS15514</name>
</gene>
<dbReference type="PANTHER" id="PTHR12243">
    <property type="entry name" value="MADF DOMAIN TRANSCRIPTION FACTOR"/>
    <property type="match status" value="1"/>
</dbReference>
<keyword evidence="6" id="KW-1185">Reference proteome</keyword>
<evidence type="ECO:0000313" key="6">
    <source>
        <dbReference type="Proteomes" id="UP000663880"/>
    </source>
</evidence>
<dbReference type="GO" id="GO:0006357">
    <property type="term" value="P:regulation of transcription by RNA polymerase II"/>
    <property type="evidence" value="ECO:0007669"/>
    <property type="project" value="TreeGrafter"/>
</dbReference>
<proteinExistence type="predicted"/>
<name>A0A821XTV8_9NEOP</name>